<feature type="non-terminal residue" evidence="2">
    <location>
        <position position="293"/>
    </location>
</feature>
<gene>
    <name evidence="2" type="ORF">PMEA_00008206</name>
</gene>
<sequence length="293" mass="31481">MKNMSCLKLNINRSKAPKKMGTLKDISLFGSFAFPMDGEYASGLVAQSLAGVGKMVKKTKVQVKKLASRESCLAGATGSSISSELPEPLERQSAVSIQPQDVYTIRFINHAPETVLAPTLDNVPQPSSFPSPPSGFALKKNSGKKTVFSLAQKEIMMLFYNRQATGGMRADPKDVIACMRERGVEVLKEQQIRSWWSMYHQKRKRSLNALTNDACNPTSQQHPVQPPSVSAPTTPASQQPSGHTTQGMATTMPASQQPSGHAAPVPAHTMPASQQPSAHATQVMAATTPASLP</sequence>
<protein>
    <recommendedName>
        <fullName evidence="4">Homeobox domain-containing protein</fullName>
    </recommendedName>
</protein>
<accession>A0AAU9WMR7</accession>
<feature type="compositionally biased region" description="Polar residues" evidence="1">
    <location>
        <begin position="271"/>
        <end position="293"/>
    </location>
</feature>
<dbReference type="AlphaFoldDB" id="A0AAU9WMR7"/>
<feature type="compositionally biased region" description="Polar residues" evidence="1">
    <location>
        <begin position="212"/>
        <end position="222"/>
    </location>
</feature>
<dbReference type="Proteomes" id="UP001159428">
    <property type="component" value="Unassembled WGS sequence"/>
</dbReference>
<keyword evidence="3" id="KW-1185">Reference proteome</keyword>
<organism evidence="2 3">
    <name type="scientific">Pocillopora meandrina</name>
    <dbReference type="NCBI Taxonomy" id="46732"/>
    <lineage>
        <taxon>Eukaryota</taxon>
        <taxon>Metazoa</taxon>
        <taxon>Cnidaria</taxon>
        <taxon>Anthozoa</taxon>
        <taxon>Hexacorallia</taxon>
        <taxon>Scleractinia</taxon>
        <taxon>Astrocoeniina</taxon>
        <taxon>Pocilloporidae</taxon>
        <taxon>Pocillopora</taxon>
    </lineage>
</organism>
<evidence type="ECO:0000313" key="3">
    <source>
        <dbReference type="Proteomes" id="UP001159428"/>
    </source>
</evidence>
<evidence type="ECO:0008006" key="4">
    <source>
        <dbReference type="Google" id="ProtNLM"/>
    </source>
</evidence>
<evidence type="ECO:0000256" key="1">
    <source>
        <dbReference type="SAM" id="MobiDB-lite"/>
    </source>
</evidence>
<comment type="caution">
    <text evidence="2">The sequence shown here is derived from an EMBL/GenBank/DDBJ whole genome shotgun (WGS) entry which is preliminary data.</text>
</comment>
<reference evidence="2 3" key="1">
    <citation type="submission" date="2022-05" db="EMBL/GenBank/DDBJ databases">
        <authorList>
            <consortium name="Genoscope - CEA"/>
            <person name="William W."/>
        </authorList>
    </citation>
    <scope>NUCLEOTIDE SEQUENCE [LARGE SCALE GENOMIC DNA]</scope>
</reference>
<feature type="region of interest" description="Disordered" evidence="1">
    <location>
        <begin position="212"/>
        <end position="293"/>
    </location>
</feature>
<feature type="compositionally biased region" description="Polar residues" evidence="1">
    <location>
        <begin position="239"/>
        <end position="259"/>
    </location>
</feature>
<evidence type="ECO:0000313" key="2">
    <source>
        <dbReference type="EMBL" id="CAH3119252.1"/>
    </source>
</evidence>
<name>A0AAU9WMR7_9CNID</name>
<proteinExistence type="predicted"/>
<feature type="compositionally biased region" description="Low complexity" evidence="1">
    <location>
        <begin position="227"/>
        <end position="238"/>
    </location>
</feature>
<dbReference type="EMBL" id="CALNXJ010000017">
    <property type="protein sequence ID" value="CAH3119252.1"/>
    <property type="molecule type" value="Genomic_DNA"/>
</dbReference>